<gene>
    <name evidence="2" type="ORF">GBG18_09075</name>
</gene>
<dbReference type="EMBL" id="WFKJ01000025">
    <property type="protein sequence ID" value="KAB7890405.1"/>
    <property type="molecule type" value="Genomic_DNA"/>
</dbReference>
<evidence type="ECO:0000259" key="1">
    <source>
        <dbReference type="Pfam" id="PF00535"/>
    </source>
</evidence>
<reference evidence="2 3" key="1">
    <citation type="submission" date="2019-10" db="EMBL/GenBank/DDBJ databases">
        <title>Poseidonibacter ostreae sp. nov., isolated from the gut of the Ostrea denselamellosa.</title>
        <authorList>
            <person name="Choi A."/>
        </authorList>
    </citation>
    <scope>NUCLEOTIDE SEQUENCE [LARGE SCALE GENOMIC DNA]</scope>
    <source>
        <strain evidence="2 3">SJOD-M-5</strain>
    </source>
</reference>
<keyword evidence="3" id="KW-1185">Reference proteome</keyword>
<accession>A0ABQ6VKW2</accession>
<dbReference type="InterPro" id="IPR029044">
    <property type="entry name" value="Nucleotide-diphossugar_trans"/>
</dbReference>
<dbReference type="SUPFAM" id="SSF53448">
    <property type="entry name" value="Nucleotide-diphospho-sugar transferases"/>
    <property type="match status" value="1"/>
</dbReference>
<sequence>MNLNNPLVSVIMPVFNGEKYLEEAINSIIEQTYKNIELIILDDGSTDNSINVINKMKNKSTKINYKPNEKNIGVSATRNRGMKIAKGKYIAFMDADDISPLYRIEKQVEFLENNKDYGLAGGHYESFTNYGFFTKRKLRKLSSSFEHIKANILFSNSIACSSVMLRKKLIHEHNLFFNESLRMAEDLDLWRRISKVSKLINLDMLLIHYRKHNNNSIKKKDILNFYIVEVIKSSLNDFNIISDELFYHDNKFKSIDSFKELNKNLENILEENKTTKIYNQVELEKSCANLLFWIYKKDLNIFGFKLYNEYKKMNLFKHIKLRTRDKINLIKYF</sequence>
<dbReference type="RefSeq" id="WP_152190384.1">
    <property type="nucleotide sequence ID" value="NZ_WFKJ01000025.1"/>
</dbReference>
<dbReference type="Gene3D" id="3.90.550.10">
    <property type="entry name" value="Spore Coat Polysaccharide Biosynthesis Protein SpsA, Chain A"/>
    <property type="match status" value="1"/>
</dbReference>
<proteinExistence type="predicted"/>
<dbReference type="PANTHER" id="PTHR22916:SF3">
    <property type="entry name" value="UDP-GLCNAC:BETAGAL BETA-1,3-N-ACETYLGLUCOSAMINYLTRANSFERASE-LIKE PROTEIN 1"/>
    <property type="match status" value="1"/>
</dbReference>
<dbReference type="Pfam" id="PF00535">
    <property type="entry name" value="Glycos_transf_2"/>
    <property type="match status" value="1"/>
</dbReference>
<name>A0ABQ6VKW2_9BACT</name>
<evidence type="ECO:0000313" key="2">
    <source>
        <dbReference type="EMBL" id="KAB7890405.1"/>
    </source>
</evidence>
<evidence type="ECO:0000313" key="3">
    <source>
        <dbReference type="Proteomes" id="UP000461010"/>
    </source>
</evidence>
<organism evidence="2 3">
    <name type="scientific">Poseidonibacter ostreae</name>
    <dbReference type="NCBI Taxonomy" id="2654171"/>
    <lineage>
        <taxon>Bacteria</taxon>
        <taxon>Pseudomonadati</taxon>
        <taxon>Campylobacterota</taxon>
        <taxon>Epsilonproteobacteria</taxon>
        <taxon>Campylobacterales</taxon>
        <taxon>Arcobacteraceae</taxon>
        <taxon>Poseidonibacter</taxon>
    </lineage>
</organism>
<dbReference type="InterPro" id="IPR001173">
    <property type="entry name" value="Glyco_trans_2-like"/>
</dbReference>
<dbReference type="Proteomes" id="UP000461010">
    <property type="component" value="Unassembled WGS sequence"/>
</dbReference>
<protein>
    <submittedName>
        <fullName evidence="2">Glycosyltransferase</fullName>
    </submittedName>
</protein>
<feature type="domain" description="Glycosyltransferase 2-like" evidence="1">
    <location>
        <begin position="9"/>
        <end position="166"/>
    </location>
</feature>
<dbReference type="PANTHER" id="PTHR22916">
    <property type="entry name" value="GLYCOSYLTRANSFERASE"/>
    <property type="match status" value="1"/>
</dbReference>
<comment type="caution">
    <text evidence="2">The sequence shown here is derived from an EMBL/GenBank/DDBJ whole genome shotgun (WGS) entry which is preliminary data.</text>
</comment>
<dbReference type="CDD" id="cd00761">
    <property type="entry name" value="Glyco_tranf_GTA_type"/>
    <property type="match status" value="1"/>
</dbReference>